<dbReference type="GO" id="GO:0004497">
    <property type="term" value="F:monooxygenase activity"/>
    <property type="evidence" value="ECO:0007669"/>
    <property type="project" value="TreeGrafter"/>
</dbReference>
<comment type="caution">
    <text evidence="3">The sequence shown here is derived from an EMBL/GenBank/DDBJ whole genome shotgun (WGS) entry which is preliminary data.</text>
</comment>
<sequence>MERRDGSPKRGKASVMMGSAKDEAPVVVVGAGPVGLAAAAELLHRGIEPLVLERGRQAGAAVAEWGHVRLFSRWAEVVAPSARRLLEARGWRRPDDDAYPTGAQWAADYLRPLAAALGGRVRFGAEVAGVARRGRDRLVDAGRDTEPLTVHVRTSSGEERITARALIDASGTWHTPNPLGGDGLPAAGERDAAERITHHLPDLSGAELRARYAGRHVVVAGSGHSALTALIMFDELAAERPDTRITWLLRRGRLGDTFGGGAADQLPARGALGDRARAAVDAGRIAVETGFRTDVVERDGRGRLKLATVDGRSVADADEVVALTGFRPDLSWLSEMRLELDPALQAPVRLAPLIDPNVHSCGTVYPHGAAELAHPEPDVYLAGMKSYGRAPTFLAMTGYEQVRSIAAELAGDTESARRVELTLPETGVCGGSGLFDQQAADGHAGRQETAEDSGCCGAPAGTAADTALPAPSGPAPR</sequence>
<dbReference type="PANTHER" id="PTHR43539">
    <property type="entry name" value="FLAVIN-BINDING MONOOXYGENASE-LIKE PROTEIN (AFU_ORTHOLOGUE AFUA_4G09220)"/>
    <property type="match status" value="1"/>
</dbReference>
<dbReference type="Proteomes" id="UP000564573">
    <property type="component" value="Unassembled WGS sequence"/>
</dbReference>
<feature type="region of interest" description="Disordered" evidence="2">
    <location>
        <begin position="439"/>
        <end position="477"/>
    </location>
</feature>
<evidence type="ECO:0000313" key="3">
    <source>
        <dbReference type="EMBL" id="MBB3661620.1"/>
    </source>
</evidence>
<dbReference type="PANTHER" id="PTHR43539:SF78">
    <property type="entry name" value="FLAVIN-CONTAINING MONOOXYGENASE"/>
    <property type="match status" value="1"/>
</dbReference>
<dbReference type="EMBL" id="JACIBS010000001">
    <property type="protein sequence ID" value="MBB3661620.1"/>
    <property type="molecule type" value="Genomic_DNA"/>
</dbReference>
<name>A0A839XEA9_9PSEU</name>
<evidence type="ECO:0000256" key="2">
    <source>
        <dbReference type="SAM" id="MobiDB-lite"/>
    </source>
</evidence>
<reference evidence="3 4" key="1">
    <citation type="submission" date="2020-08" db="EMBL/GenBank/DDBJ databases">
        <title>Sequencing the genomes of 1000 actinobacteria strains.</title>
        <authorList>
            <person name="Klenk H.-P."/>
        </authorList>
    </citation>
    <scope>NUCLEOTIDE SEQUENCE [LARGE SCALE GENOMIC DNA]</scope>
    <source>
        <strain evidence="3 4">DSM 45267</strain>
    </source>
</reference>
<gene>
    <name evidence="3" type="ORF">FB384_000524</name>
</gene>
<proteinExistence type="predicted"/>
<dbReference type="PRINTS" id="PR00411">
    <property type="entry name" value="PNDRDTASEI"/>
</dbReference>
<dbReference type="Gene3D" id="3.50.50.60">
    <property type="entry name" value="FAD/NAD(P)-binding domain"/>
    <property type="match status" value="1"/>
</dbReference>
<keyword evidence="4" id="KW-1185">Reference proteome</keyword>
<dbReference type="GO" id="GO:0050660">
    <property type="term" value="F:flavin adenine dinucleotide binding"/>
    <property type="evidence" value="ECO:0007669"/>
    <property type="project" value="TreeGrafter"/>
</dbReference>
<protein>
    <submittedName>
        <fullName evidence="3">Thioredoxin reductase</fullName>
    </submittedName>
</protein>
<evidence type="ECO:0000313" key="4">
    <source>
        <dbReference type="Proteomes" id="UP000564573"/>
    </source>
</evidence>
<dbReference type="Pfam" id="PF13738">
    <property type="entry name" value="Pyr_redox_3"/>
    <property type="match status" value="1"/>
</dbReference>
<dbReference type="InterPro" id="IPR050982">
    <property type="entry name" value="Auxin_biosynth/cation_transpt"/>
</dbReference>
<evidence type="ECO:0000256" key="1">
    <source>
        <dbReference type="ARBA" id="ARBA00023002"/>
    </source>
</evidence>
<dbReference type="SUPFAM" id="SSF51905">
    <property type="entry name" value="FAD/NAD(P)-binding domain"/>
    <property type="match status" value="1"/>
</dbReference>
<dbReference type="InterPro" id="IPR036188">
    <property type="entry name" value="FAD/NAD-bd_sf"/>
</dbReference>
<accession>A0A839XEA9</accession>
<dbReference type="PRINTS" id="PR00368">
    <property type="entry name" value="FADPNR"/>
</dbReference>
<keyword evidence="1" id="KW-0560">Oxidoreductase</keyword>
<organism evidence="3 4">
    <name type="scientific">Prauserella sediminis</name>
    <dbReference type="NCBI Taxonomy" id="577680"/>
    <lineage>
        <taxon>Bacteria</taxon>
        <taxon>Bacillati</taxon>
        <taxon>Actinomycetota</taxon>
        <taxon>Actinomycetes</taxon>
        <taxon>Pseudonocardiales</taxon>
        <taxon>Pseudonocardiaceae</taxon>
        <taxon>Prauserella</taxon>
        <taxon>Prauserella salsuginis group</taxon>
    </lineage>
</organism>
<dbReference type="AlphaFoldDB" id="A0A839XEA9"/>